<comment type="caution">
    <text evidence="1">The sequence shown here is derived from an EMBL/GenBank/DDBJ whole genome shotgun (WGS) entry which is preliminary data.</text>
</comment>
<name>A0AA38C4Z3_TAXCH</name>
<proteinExistence type="predicted"/>
<reference evidence="1 2" key="1">
    <citation type="journal article" date="2021" name="Nat. Plants">
        <title>The Taxus genome provides insights into paclitaxel biosynthesis.</title>
        <authorList>
            <person name="Xiong X."/>
            <person name="Gou J."/>
            <person name="Liao Q."/>
            <person name="Li Y."/>
            <person name="Zhou Q."/>
            <person name="Bi G."/>
            <person name="Li C."/>
            <person name="Du R."/>
            <person name="Wang X."/>
            <person name="Sun T."/>
            <person name="Guo L."/>
            <person name="Liang H."/>
            <person name="Lu P."/>
            <person name="Wu Y."/>
            <person name="Zhang Z."/>
            <person name="Ro D.K."/>
            <person name="Shang Y."/>
            <person name="Huang S."/>
            <person name="Yan J."/>
        </authorList>
    </citation>
    <scope>NUCLEOTIDE SEQUENCE [LARGE SCALE GENOMIC DNA]</scope>
    <source>
        <strain evidence="1">Ta-2019</strain>
    </source>
</reference>
<dbReference type="AlphaFoldDB" id="A0AA38C4Z3"/>
<organism evidence="1 2">
    <name type="scientific">Taxus chinensis</name>
    <name type="common">Chinese yew</name>
    <name type="synonym">Taxus wallichiana var. chinensis</name>
    <dbReference type="NCBI Taxonomy" id="29808"/>
    <lineage>
        <taxon>Eukaryota</taxon>
        <taxon>Viridiplantae</taxon>
        <taxon>Streptophyta</taxon>
        <taxon>Embryophyta</taxon>
        <taxon>Tracheophyta</taxon>
        <taxon>Spermatophyta</taxon>
        <taxon>Pinopsida</taxon>
        <taxon>Pinidae</taxon>
        <taxon>Conifers II</taxon>
        <taxon>Cupressales</taxon>
        <taxon>Taxaceae</taxon>
        <taxon>Taxus</taxon>
    </lineage>
</organism>
<feature type="non-terminal residue" evidence="1">
    <location>
        <position position="1"/>
    </location>
</feature>
<evidence type="ECO:0008006" key="3">
    <source>
        <dbReference type="Google" id="ProtNLM"/>
    </source>
</evidence>
<dbReference type="Proteomes" id="UP000824469">
    <property type="component" value="Unassembled WGS sequence"/>
</dbReference>
<keyword evidence="2" id="KW-1185">Reference proteome</keyword>
<evidence type="ECO:0000313" key="1">
    <source>
        <dbReference type="EMBL" id="KAH9293792.1"/>
    </source>
</evidence>
<protein>
    <recommendedName>
        <fullName evidence="3">Chromo domain-containing protein</fullName>
    </recommendedName>
</protein>
<accession>A0AA38C4Z3</accession>
<feature type="non-terminal residue" evidence="1">
    <location>
        <position position="66"/>
    </location>
</feature>
<evidence type="ECO:0000313" key="2">
    <source>
        <dbReference type="Proteomes" id="UP000824469"/>
    </source>
</evidence>
<gene>
    <name evidence="1" type="ORF">KI387_041003</name>
</gene>
<dbReference type="EMBL" id="JAHRHJ020000714">
    <property type="protein sequence ID" value="KAH9293792.1"/>
    <property type="molecule type" value="Genomic_DNA"/>
</dbReference>
<sequence>YIPDPSHVLDWTTLHVHKQGKVMVEPVHIIERMTLGLRGREIDQVRIQWDRYDETSATWEDATLLR</sequence>